<dbReference type="AlphaFoldDB" id="A0A8H5EUI7"/>
<proteinExistence type="predicted"/>
<keyword evidence="2" id="KW-1185">Reference proteome</keyword>
<sequence length="77" mass="8946">MEPIIKALPIVFMRVFTVYGNIKNDHLSDPPVRSEGPCPTARTIMERRKRMIGIIIPMLMWDDLPHTFLVADDTYFL</sequence>
<dbReference type="EMBL" id="JAACJJ010000056">
    <property type="protein sequence ID" value="KAF5312523.1"/>
    <property type="molecule type" value="Genomic_DNA"/>
</dbReference>
<reference evidence="1 2" key="1">
    <citation type="journal article" date="2020" name="ISME J.">
        <title>Uncovering the hidden diversity of litter-decomposition mechanisms in mushroom-forming fungi.</title>
        <authorList>
            <person name="Floudas D."/>
            <person name="Bentzer J."/>
            <person name="Ahren D."/>
            <person name="Johansson T."/>
            <person name="Persson P."/>
            <person name="Tunlid A."/>
        </authorList>
    </citation>
    <scope>NUCLEOTIDE SEQUENCE [LARGE SCALE GENOMIC DNA]</scope>
    <source>
        <strain evidence="1 2">CBS 101986</strain>
    </source>
</reference>
<evidence type="ECO:0000313" key="1">
    <source>
        <dbReference type="EMBL" id="KAF5312523.1"/>
    </source>
</evidence>
<evidence type="ECO:0000313" key="2">
    <source>
        <dbReference type="Proteomes" id="UP000567179"/>
    </source>
</evidence>
<name>A0A8H5EUI7_9AGAR</name>
<organism evidence="1 2">
    <name type="scientific">Psilocybe cf. subviscida</name>
    <dbReference type="NCBI Taxonomy" id="2480587"/>
    <lineage>
        <taxon>Eukaryota</taxon>
        <taxon>Fungi</taxon>
        <taxon>Dikarya</taxon>
        <taxon>Basidiomycota</taxon>
        <taxon>Agaricomycotina</taxon>
        <taxon>Agaricomycetes</taxon>
        <taxon>Agaricomycetidae</taxon>
        <taxon>Agaricales</taxon>
        <taxon>Agaricineae</taxon>
        <taxon>Strophariaceae</taxon>
        <taxon>Psilocybe</taxon>
    </lineage>
</organism>
<dbReference type="Proteomes" id="UP000567179">
    <property type="component" value="Unassembled WGS sequence"/>
</dbReference>
<accession>A0A8H5EUI7</accession>
<protein>
    <submittedName>
        <fullName evidence="1">Uncharacterized protein</fullName>
    </submittedName>
</protein>
<gene>
    <name evidence="1" type="ORF">D9619_002320</name>
</gene>
<comment type="caution">
    <text evidence="1">The sequence shown here is derived from an EMBL/GenBank/DDBJ whole genome shotgun (WGS) entry which is preliminary data.</text>
</comment>